<dbReference type="STRING" id="1798533.A2609_01960"/>
<comment type="caution">
    <text evidence="1">The sequence shown here is derived from an EMBL/GenBank/DDBJ whole genome shotgun (WGS) entry which is preliminary data.</text>
</comment>
<dbReference type="EMBL" id="MFMU01000014">
    <property type="protein sequence ID" value="OGG92979.1"/>
    <property type="molecule type" value="Genomic_DNA"/>
</dbReference>
<evidence type="ECO:0000313" key="2">
    <source>
        <dbReference type="Proteomes" id="UP000176867"/>
    </source>
</evidence>
<reference evidence="1 2" key="1">
    <citation type="journal article" date="2016" name="Nat. Commun.">
        <title>Thousands of microbial genomes shed light on interconnected biogeochemical processes in an aquifer system.</title>
        <authorList>
            <person name="Anantharaman K."/>
            <person name="Brown C.T."/>
            <person name="Hug L.A."/>
            <person name="Sharon I."/>
            <person name="Castelle C.J."/>
            <person name="Probst A.J."/>
            <person name="Thomas B.C."/>
            <person name="Singh A."/>
            <person name="Wilkins M.J."/>
            <person name="Karaoz U."/>
            <person name="Brodie E.L."/>
            <person name="Williams K.H."/>
            <person name="Hubbard S.S."/>
            <person name="Banfield J.F."/>
        </authorList>
    </citation>
    <scope>NUCLEOTIDE SEQUENCE [LARGE SCALE GENOMIC DNA]</scope>
</reference>
<protein>
    <submittedName>
        <fullName evidence="1">Uncharacterized protein</fullName>
    </submittedName>
</protein>
<organism evidence="1 2">
    <name type="scientific">Candidatus Kaiserbacteria bacterium RIFOXYD1_FULL_47_14</name>
    <dbReference type="NCBI Taxonomy" id="1798533"/>
    <lineage>
        <taxon>Bacteria</taxon>
        <taxon>Candidatus Kaiseribacteriota</taxon>
    </lineage>
</organism>
<proteinExistence type="predicted"/>
<sequence>MATTKERMLITLSPKVAREVRMVARREQTPRATVATRMLSAFVDDLDDTDLTEAEERTLARIVRERDTPGVRWLTEKQADTLFKKLHQS</sequence>
<dbReference type="AlphaFoldDB" id="A0A1F6G4E6"/>
<accession>A0A1F6G4E6</accession>
<evidence type="ECO:0000313" key="1">
    <source>
        <dbReference type="EMBL" id="OGG92979.1"/>
    </source>
</evidence>
<dbReference type="Proteomes" id="UP000176867">
    <property type="component" value="Unassembled WGS sequence"/>
</dbReference>
<gene>
    <name evidence="1" type="ORF">A2609_01960</name>
</gene>
<name>A0A1F6G4E6_9BACT</name>